<dbReference type="Pfam" id="PF03087">
    <property type="entry name" value="BPS1"/>
    <property type="match status" value="1"/>
</dbReference>
<dbReference type="Proteomes" id="UP000823749">
    <property type="component" value="Chromosome 5"/>
</dbReference>
<comment type="caution">
    <text evidence="2">The sequence shown here is derived from an EMBL/GenBank/DDBJ whole genome shotgun (WGS) entry which is preliminary data.</text>
</comment>
<feature type="compositionally biased region" description="Low complexity" evidence="1">
    <location>
        <begin position="128"/>
        <end position="140"/>
    </location>
</feature>
<keyword evidence="3" id="KW-1185">Reference proteome</keyword>
<dbReference type="GO" id="GO:0048364">
    <property type="term" value="P:root development"/>
    <property type="evidence" value="ECO:0007669"/>
    <property type="project" value="InterPro"/>
</dbReference>
<feature type="compositionally biased region" description="Basic and acidic residues" evidence="1">
    <location>
        <begin position="90"/>
        <end position="104"/>
    </location>
</feature>
<organism evidence="2 3">
    <name type="scientific">Rhododendron griersonianum</name>
    <dbReference type="NCBI Taxonomy" id="479676"/>
    <lineage>
        <taxon>Eukaryota</taxon>
        <taxon>Viridiplantae</taxon>
        <taxon>Streptophyta</taxon>
        <taxon>Embryophyta</taxon>
        <taxon>Tracheophyta</taxon>
        <taxon>Spermatophyta</taxon>
        <taxon>Magnoliopsida</taxon>
        <taxon>eudicotyledons</taxon>
        <taxon>Gunneridae</taxon>
        <taxon>Pentapetalae</taxon>
        <taxon>asterids</taxon>
        <taxon>Ericales</taxon>
        <taxon>Ericaceae</taxon>
        <taxon>Ericoideae</taxon>
        <taxon>Rhodoreae</taxon>
        <taxon>Rhododendron</taxon>
    </lineage>
</organism>
<name>A0AAV6K5C8_9ERIC</name>
<protein>
    <submittedName>
        <fullName evidence="2">Uncharacterized protein</fullName>
    </submittedName>
</protein>
<dbReference type="GO" id="GO:0048367">
    <property type="term" value="P:shoot system development"/>
    <property type="evidence" value="ECO:0007669"/>
    <property type="project" value="InterPro"/>
</dbReference>
<evidence type="ECO:0000313" key="2">
    <source>
        <dbReference type="EMBL" id="KAG5547562.1"/>
    </source>
</evidence>
<gene>
    <name evidence="2" type="ORF">RHGRI_013300</name>
</gene>
<dbReference type="EMBL" id="JACTNZ010000005">
    <property type="protein sequence ID" value="KAG5547562.1"/>
    <property type="molecule type" value="Genomic_DNA"/>
</dbReference>
<feature type="compositionally biased region" description="Polar residues" evidence="1">
    <location>
        <begin position="54"/>
        <end position="71"/>
    </location>
</feature>
<evidence type="ECO:0000313" key="3">
    <source>
        <dbReference type="Proteomes" id="UP000823749"/>
    </source>
</evidence>
<sequence length="248" mass="27583">MLQGMQTVLQKLQGLESTSQQCNSNTQSIARLESQIGQLANAFSEREEGKLPSQPVSNPRGQFQVDHQQAPNHYEEQAKAVIALRSGRVIETRPTEDTPKEQDAHSSSSRQKGKDKVLKEKGATPLDTHTTSPTSHSTNSAMVPPGMPRTKADSRLSAFSLVSKLVHRKSVASEDEETKSGVFENFDAALHSLNNHKMSKSENAVDFKNMQHQLGNMESSIQDIEEGLEFLFRRLIKTRVILLNILNH</sequence>
<dbReference type="PANTHER" id="PTHR33070">
    <property type="entry name" value="OS06G0725500 PROTEIN"/>
    <property type="match status" value="1"/>
</dbReference>
<proteinExistence type="predicted"/>
<dbReference type="InterPro" id="IPR004320">
    <property type="entry name" value="BPS1_pln"/>
</dbReference>
<feature type="region of interest" description="Disordered" evidence="1">
    <location>
        <begin position="45"/>
        <end position="72"/>
    </location>
</feature>
<reference evidence="2" key="1">
    <citation type="submission" date="2020-08" db="EMBL/GenBank/DDBJ databases">
        <title>Plant Genome Project.</title>
        <authorList>
            <person name="Zhang R.-G."/>
        </authorList>
    </citation>
    <scope>NUCLEOTIDE SEQUENCE</scope>
    <source>
        <strain evidence="2">WSP0</strain>
        <tissue evidence="2">Leaf</tissue>
    </source>
</reference>
<dbReference type="PANTHER" id="PTHR33070:SF129">
    <property type="entry name" value="DUF241 DOMAIN PROTEIN"/>
    <property type="match status" value="1"/>
</dbReference>
<feature type="compositionally biased region" description="Basic and acidic residues" evidence="1">
    <location>
        <begin position="112"/>
        <end position="122"/>
    </location>
</feature>
<accession>A0AAV6K5C8</accession>
<feature type="region of interest" description="Disordered" evidence="1">
    <location>
        <begin position="90"/>
        <end position="152"/>
    </location>
</feature>
<dbReference type="AlphaFoldDB" id="A0AAV6K5C8"/>
<evidence type="ECO:0000256" key="1">
    <source>
        <dbReference type="SAM" id="MobiDB-lite"/>
    </source>
</evidence>